<name>A0ABW6KTX8_9ACTN</name>
<comment type="caution">
    <text evidence="2">The sequence shown here is derived from an EMBL/GenBank/DDBJ whole genome shotgun (WGS) entry which is preliminary data.</text>
</comment>
<evidence type="ECO:0000313" key="2">
    <source>
        <dbReference type="EMBL" id="MFE9170869.1"/>
    </source>
</evidence>
<dbReference type="EMBL" id="JBIAFJ010000011">
    <property type="protein sequence ID" value="MFE9170869.1"/>
    <property type="molecule type" value="Genomic_DNA"/>
</dbReference>
<dbReference type="RefSeq" id="WP_388347405.1">
    <property type="nucleotide sequence ID" value="NZ_JBIAFJ010000011.1"/>
</dbReference>
<evidence type="ECO:0000313" key="3">
    <source>
        <dbReference type="Proteomes" id="UP001601197"/>
    </source>
</evidence>
<accession>A0ABW6KTX8</accession>
<feature type="compositionally biased region" description="Basic residues" evidence="1">
    <location>
        <begin position="171"/>
        <end position="180"/>
    </location>
</feature>
<feature type="compositionally biased region" description="Basic and acidic residues" evidence="1">
    <location>
        <begin position="145"/>
        <end position="162"/>
    </location>
</feature>
<proteinExistence type="predicted"/>
<protein>
    <submittedName>
        <fullName evidence="2">Uncharacterized protein</fullName>
    </submittedName>
</protein>
<evidence type="ECO:0000256" key="1">
    <source>
        <dbReference type="SAM" id="MobiDB-lite"/>
    </source>
</evidence>
<reference evidence="2 3" key="1">
    <citation type="submission" date="2024-10" db="EMBL/GenBank/DDBJ databases">
        <title>The Natural Products Discovery Center: Release of the First 8490 Sequenced Strains for Exploring Actinobacteria Biosynthetic Diversity.</title>
        <authorList>
            <person name="Kalkreuter E."/>
            <person name="Kautsar S.A."/>
            <person name="Yang D."/>
            <person name="Bader C.D."/>
            <person name="Teijaro C.N."/>
            <person name="Fluegel L."/>
            <person name="Davis C.M."/>
            <person name="Simpson J.R."/>
            <person name="Lauterbach L."/>
            <person name="Steele A.D."/>
            <person name="Gui C."/>
            <person name="Meng S."/>
            <person name="Li G."/>
            <person name="Viehrig K."/>
            <person name="Ye F."/>
            <person name="Su P."/>
            <person name="Kiefer A.F."/>
            <person name="Nichols A."/>
            <person name="Cepeda A.J."/>
            <person name="Yan W."/>
            <person name="Fan B."/>
            <person name="Jiang Y."/>
            <person name="Adhikari A."/>
            <person name="Zheng C.-J."/>
            <person name="Schuster L."/>
            <person name="Cowan T.M."/>
            <person name="Smanski M.J."/>
            <person name="Chevrette M.G."/>
            <person name="De Carvalho L.P.S."/>
            <person name="Shen B."/>
        </authorList>
    </citation>
    <scope>NUCLEOTIDE SEQUENCE [LARGE SCALE GENOMIC DNA]</scope>
    <source>
        <strain evidence="2 3">NPDC007147</strain>
    </source>
</reference>
<organism evidence="2 3">
    <name type="scientific">Streptomyces kebangsaanensis</name>
    <dbReference type="NCBI Taxonomy" id="864058"/>
    <lineage>
        <taxon>Bacteria</taxon>
        <taxon>Bacillati</taxon>
        <taxon>Actinomycetota</taxon>
        <taxon>Actinomycetes</taxon>
        <taxon>Kitasatosporales</taxon>
        <taxon>Streptomycetaceae</taxon>
        <taxon>Streptomyces</taxon>
    </lineage>
</organism>
<sequence length="180" mass="19444">MSEQVPQVSIAEYVGMSSLQIDRAMAEGRLADVQAYLNGPAVPEAPTAGMSPQEIVQAVKSGALGDYLGERTGEYEPIRVGPNRVAVENFRIPWDIEAGAPVEQWGEDDLHGLSSGEVAAAVRAGHLVLHFAGLPVDQVDGEEFARMSDEERRQADRDDRLALLRAGHPVPPRRAKVPKA</sequence>
<dbReference type="Proteomes" id="UP001601197">
    <property type="component" value="Unassembled WGS sequence"/>
</dbReference>
<gene>
    <name evidence="2" type="ORF">ACFYNZ_15300</name>
</gene>
<keyword evidence="3" id="KW-1185">Reference proteome</keyword>
<feature type="region of interest" description="Disordered" evidence="1">
    <location>
        <begin position="145"/>
        <end position="180"/>
    </location>
</feature>